<dbReference type="Gene3D" id="1.20.1050.40">
    <property type="entry name" value="Endopeptidase. Chain P, domain 1"/>
    <property type="match status" value="1"/>
</dbReference>
<evidence type="ECO:0000313" key="13">
    <source>
        <dbReference type="Proteomes" id="UP000503004"/>
    </source>
</evidence>
<dbReference type="Gene3D" id="1.10.1370.10">
    <property type="entry name" value="Neurolysin, domain 3"/>
    <property type="match status" value="1"/>
</dbReference>
<evidence type="ECO:0000259" key="11">
    <source>
        <dbReference type="Pfam" id="PF19310"/>
    </source>
</evidence>
<dbReference type="Pfam" id="PF01432">
    <property type="entry name" value="Peptidase_M3"/>
    <property type="match status" value="1"/>
</dbReference>
<evidence type="ECO:0000256" key="6">
    <source>
        <dbReference type="ARBA" id="ARBA00023049"/>
    </source>
</evidence>
<evidence type="ECO:0000256" key="1">
    <source>
        <dbReference type="ARBA" id="ARBA00006040"/>
    </source>
</evidence>
<dbReference type="AlphaFoldDB" id="A0A858Q8U0"/>
<keyword evidence="6 9" id="KW-0482">Metalloprotease</keyword>
<dbReference type="EC" id="3.4.24.70" evidence="8"/>
<sequence>MTNPLLENYELPPFSRIEASHVLPAVEQILAENRAAVDALLQRGGPFTWSGLVEPLDDLDDRLNKAWSPVGHLNAVMNSEALREAYNACLPLLSEYATEMGQNAALYAAFREIAEGGEYARLDTAQRKIVDNALRDFRLSGVALEGENKARFKEIAQELSQLGSRFSDNVLDATKGWTRHIEDEALLAGLPETDLAVARQAAEAEGKPGWVFGLAFPSYIAIMTHADDRALREEFYQAYATRASETGPQGGRWDNSEVMEKILALRHEEANLLGFSNYAELSLATKMAESPEQVLSFLNDLADKALPFARRDLEELRAFARNLHGIEELQSWDVAYYSEKLREHKYAFSEEEVKAYFPAERVVSGLFAVVQRLYGLEIKLRDGVDVWHPDVHYYEIFDRLGERRGGFYLDLYARPSKRSGAWMDECISRRRVGASIQIPVAYLTCNFTPPAGDEPALLRHDDVVTLFHEFGHGLHHLLTRVEYLGVSGIRGVEWDAVELPSQFMENFCWEREALALISGHHRTGEPLPDALLAKMLAAKNFQAGMQTVRQLEFALLDFRIHRDYDPARGGRVYETLDEVRRQVSVMSPPAYNRFPHSFQHIFGGGYAAGYYSYKWAEVLSSDAFSLFEERGIFDPETGHAFLANVLEQGGRRSALESFVAFRGREPEIEALLRHSGMLPTAG</sequence>
<protein>
    <recommendedName>
        <fullName evidence="8">oligopeptidase A</fullName>
        <ecNumber evidence="8">3.4.24.70</ecNumber>
    </recommendedName>
</protein>
<evidence type="ECO:0000256" key="4">
    <source>
        <dbReference type="ARBA" id="ARBA00022801"/>
    </source>
</evidence>
<dbReference type="InterPro" id="IPR024079">
    <property type="entry name" value="MetalloPept_cat_dom_sf"/>
</dbReference>
<keyword evidence="5 9" id="KW-0862">Zinc</keyword>
<dbReference type="Proteomes" id="UP000503004">
    <property type="component" value="Chromosome"/>
</dbReference>
<dbReference type="InterPro" id="IPR024080">
    <property type="entry name" value="Neurolysin/TOP_N"/>
</dbReference>
<evidence type="ECO:0000313" key="12">
    <source>
        <dbReference type="EMBL" id="QJD30250.1"/>
    </source>
</evidence>
<evidence type="ECO:0000256" key="7">
    <source>
        <dbReference type="ARBA" id="ARBA00024603"/>
    </source>
</evidence>
<dbReference type="Pfam" id="PF19310">
    <property type="entry name" value="TOP_N"/>
    <property type="match status" value="1"/>
</dbReference>
<dbReference type="GO" id="GO:0004222">
    <property type="term" value="F:metalloendopeptidase activity"/>
    <property type="evidence" value="ECO:0007669"/>
    <property type="project" value="UniProtKB-EC"/>
</dbReference>
<evidence type="ECO:0000259" key="10">
    <source>
        <dbReference type="Pfam" id="PF01432"/>
    </source>
</evidence>
<organism evidence="12 13">
    <name type="scientific">Methylococcus geothermalis</name>
    <dbReference type="NCBI Taxonomy" id="2681310"/>
    <lineage>
        <taxon>Bacteria</taxon>
        <taxon>Pseudomonadati</taxon>
        <taxon>Pseudomonadota</taxon>
        <taxon>Gammaproteobacteria</taxon>
        <taxon>Methylococcales</taxon>
        <taxon>Methylococcaceae</taxon>
        <taxon>Methylococcus</taxon>
    </lineage>
</organism>
<comment type="cofactor">
    <cofactor evidence="9">
        <name>Zn(2+)</name>
        <dbReference type="ChEBI" id="CHEBI:29105"/>
    </cofactor>
    <text evidence="9">Binds 1 zinc ion.</text>
</comment>
<dbReference type="NCBIfam" id="NF008159">
    <property type="entry name" value="PRK10911.1"/>
    <property type="match status" value="1"/>
</dbReference>
<dbReference type="CDD" id="cd06456">
    <property type="entry name" value="M3A_DCP"/>
    <property type="match status" value="1"/>
</dbReference>
<dbReference type="Gene3D" id="3.40.390.10">
    <property type="entry name" value="Collagenase (Catalytic Domain)"/>
    <property type="match status" value="1"/>
</dbReference>
<dbReference type="RefSeq" id="WP_169603523.1">
    <property type="nucleotide sequence ID" value="NZ_CP046565.1"/>
</dbReference>
<dbReference type="InterPro" id="IPR024077">
    <property type="entry name" value="Neurolysin/TOP_dom2"/>
</dbReference>
<accession>A0A858Q8U0</accession>
<keyword evidence="3 9" id="KW-0479">Metal-binding</keyword>
<dbReference type="KEGG" id="metu:GNH96_09890"/>
<dbReference type="InterPro" id="IPR001567">
    <property type="entry name" value="Pept_M3A_M3B_dom"/>
</dbReference>
<gene>
    <name evidence="12" type="primary">prlC</name>
    <name evidence="12" type="ORF">GNH96_09890</name>
</gene>
<dbReference type="SUPFAM" id="SSF55486">
    <property type="entry name" value="Metalloproteases ('zincins'), catalytic domain"/>
    <property type="match status" value="1"/>
</dbReference>
<dbReference type="GO" id="GO:0006518">
    <property type="term" value="P:peptide metabolic process"/>
    <property type="evidence" value="ECO:0007669"/>
    <property type="project" value="TreeGrafter"/>
</dbReference>
<keyword evidence="2 9" id="KW-0645">Protease</keyword>
<name>A0A858Q8U0_9GAMM</name>
<keyword evidence="13" id="KW-1185">Reference proteome</keyword>
<evidence type="ECO:0000256" key="9">
    <source>
        <dbReference type="RuleBase" id="RU003435"/>
    </source>
</evidence>
<evidence type="ECO:0000256" key="5">
    <source>
        <dbReference type="ARBA" id="ARBA00022833"/>
    </source>
</evidence>
<dbReference type="GO" id="GO:0006508">
    <property type="term" value="P:proteolysis"/>
    <property type="evidence" value="ECO:0007669"/>
    <property type="project" value="UniProtKB-KW"/>
</dbReference>
<evidence type="ECO:0000256" key="2">
    <source>
        <dbReference type="ARBA" id="ARBA00022670"/>
    </source>
</evidence>
<dbReference type="EMBL" id="CP046565">
    <property type="protein sequence ID" value="QJD30250.1"/>
    <property type="molecule type" value="Genomic_DNA"/>
</dbReference>
<comment type="similarity">
    <text evidence="1 9">Belongs to the peptidase M3 family.</text>
</comment>
<dbReference type="GO" id="GO:0005829">
    <property type="term" value="C:cytosol"/>
    <property type="evidence" value="ECO:0007669"/>
    <property type="project" value="UniProtKB-ARBA"/>
</dbReference>
<evidence type="ECO:0000256" key="3">
    <source>
        <dbReference type="ARBA" id="ARBA00022723"/>
    </source>
</evidence>
<dbReference type="FunFam" id="3.40.390.10:FF:000009">
    <property type="entry name" value="Oligopeptidase A"/>
    <property type="match status" value="1"/>
</dbReference>
<keyword evidence="4 9" id="KW-0378">Hydrolase</keyword>
<dbReference type="PANTHER" id="PTHR11804:SF84">
    <property type="entry name" value="SACCHAROLYSIN"/>
    <property type="match status" value="1"/>
</dbReference>
<dbReference type="GO" id="GO:0046872">
    <property type="term" value="F:metal ion binding"/>
    <property type="evidence" value="ECO:0007669"/>
    <property type="project" value="UniProtKB-UniRule"/>
</dbReference>
<feature type="domain" description="Oligopeptidase A N-terminal" evidence="11">
    <location>
        <begin position="27"/>
        <end position="149"/>
    </location>
</feature>
<feature type="domain" description="Peptidase M3A/M3B catalytic" evidence="10">
    <location>
        <begin position="222"/>
        <end position="676"/>
    </location>
</feature>
<evidence type="ECO:0000256" key="8">
    <source>
        <dbReference type="ARBA" id="ARBA00026100"/>
    </source>
</evidence>
<dbReference type="InterPro" id="IPR045090">
    <property type="entry name" value="Pept_M3A_M3B"/>
</dbReference>
<dbReference type="PANTHER" id="PTHR11804">
    <property type="entry name" value="PROTEASE M3 THIMET OLIGOPEPTIDASE-RELATED"/>
    <property type="match status" value="1"/>
</dbReference>
<comment type="catalytic activity">
    <reaction evidence="7">
        <text>Hydrolysis of oligopeptides, with broad specificity. Gly or Ala commonly occur as P1 or P1' residues, but more distant residues are also important, as is shown by the fact that Z-Gly-Pro-Gly-|-Gly-Pro-Ala is cleaved, but not Z-(Gly)(5).</text>
        <dbReference type="EC" id="3.4.24.70"/>
    </reaction>
</comment>
<dbReference type="InterPro" id="IPR045666">
    <property type="entry name" value="OpdA_N"/>
</dbReference>
<proteinExistence type="inferred from homology"/>
<reference evidence="13" key="1">
    <citation type="submission" date="2019-12" db="EMBL/GenBank/DDBJ databases">
        <authorList>
            <person name="Awala S.I."/>
            <person name="Rhee S.K."/>
        </authorList>
    </citation>
    <scope>NUCLEOTIDE SEQUENCE [LARGE SCALE GENOMIC DNA]</scope>
    <source>
        <strain evidence="13">IM1</strain>
    </source>
</reference>
<dbReference type="InterPro" id="IPR034005">
    <property type="entry name" value="M3A_DCP"/>
</dbReference>